<sequence>MDKSDLDALITLVASDAKWTQTQRDHISTALSEHNKAFALMEQGRLADSLALRTALLNTHLVPVLGSSHVLVQRFSLEIGELLGQLGRKEEAIESLTSSVSALRILVDTPKLLHHATLVQATETLTEALKLLGTEYALTNDQYDKALKCFEEAENLNQKPVTHVFSLHLKTKIVMVWIFMISDGGPSEEQVEKLWKLAHALLLEIAENATTAMSNDDGAKPQPELVDILGEAYWRLSQLCKMIGNQDAALENLEKYVDVYSRKVSLASLPGCMDYCELSIESGSEKLKSSELREMVLQCVIVAKQAYGEGNVTYGIALQNQVSLLFRLNQFDEAIQVCMQIIRIEEASVNNAGRGKMMLAFLEDMRKQHGTK</sequence>
<reference evidence="1 2" key="1">
    <citation type="journal article" date="2019" name="Sci. Rep.">
        <title>Comparative genomics of chytrid fungi reveal insights into the obligate biotrophic and pathogenic lifestyle of Synchytrium endobioticum.</title>
        <authorList>
            <person name="van de Vossenberg B.T.L.H."/>
            <person name="Warris S."/>
            <person name="Nguyen H.D.T."/>
            <person name="van Gent-Pelzer M.P.E."/>
            <person name="Joly D.L."/>
            <person name="van de Geest H.C."/>
            <person name="Bonants P.J.M."/>
            <person name="Smith D.S."/>
            <person name="Levesque C.A."/>
            <person name="van der Lee T.A.J."/>
        </authorList>
    </citation>
    <scope>NUCLEOTIDE SEQUENCE [LARGE SCALE GENOMIC DNA]</scope>
    <source>
        <strain evidence="1 2">CBS 675.73</strain>
    </source>
</reference>
<protein>
    <recommendedName>
        <fullName evidence="3">MalT-like TPR region domain-containing protein</fullName>
    </recommendedName>
</protein>
<name>A0A507FMB1_9FUNG</name>
<dbReference type="InterPro" id="IPR019734">
    <property type="entry name" value="TPR_rpt"/>
</dbReference>
<evidence type="ECO:0008006" key="3">
    <source>
        <dbReference type="Google" id="ProtNLM"/>
    </source>
</evidence>
<evidence type="ECO:0000313" key="2">
    <source>
        <dbReference type="Proteomes" id="UP000320333"/>
    </source>
</evidence>
<dbReference type="Proteomes" id="UP000320333">
    <property type="component" value="Unassembled WGS sequence"/>
</dbReference>
<gene>
    <name evidence="1" type="ORF">CcCBS67573_g02172</name>
</gene>
<dbReference type="InterPro" id="IPR011990">
    <property type="entry name" value="TPR-like_helical_dom_sf"/>
</dbReference>
<dbReference type="Gene3D" id="1.25.40.10">
    <property type="entry name" value="Tetratricopeptide repeat domain"/>
    <property type="match status" value="1"/>
</dbReference>
<accession>A0A507FMB1</accession>
<dbReference type="EMBL" id="QEAP01000043">
    <property type="protein sequence ID" value="TPX76568.1"/>
    <property type="molecule type" value="Genomic_DNA"/>
</dbReference>
<dbReference type="OrthoDB" id="2110596at2759"/>
<dbReference type="SUPFAM" id="SSF48452">
    <property type="entry name" value="TPR-like"/>
    <property type="match status" value="1"/>
</dbReference>
<dbReference type="SMART" id="SM00028">
    <property type="entry name" value="TPR"/>
    <property type="match status" value="2"/>
</dbReference>
<dbReference type="Pfam" id="PF13181">
    <property type="entry name" value="TPR_8"/>
    <property type="match status" value="2"/>
</dbReference>
<dbReference type="AlphaFoldDB" id="A0A507FMB1"/>
<evidence type="ECO:0000313" key="1">
    <source>
        <dbReference type="EMBL" id="TPX76568.1"/>
    </source>
</evidence>
<proteinExistence type="predicted"/>
<organism evidence="1 2">
    <name type="scientific">Chytriomyces confervae</name>
    <dbReference type="NCBI Taxonomy" id="246404"/>
    <lineage>
        <taxon>Eukaryota</taxon>
        <taxon>Fungi</taxon>
        <taxon>Fungi incertae sedis</taxon>
        <taxon>Chytridiomycota</taxon>
        <taxon>Chytridiomycota incertae sedis</taxon>
        <taxon>Chytridiomycetes</taxon>
        <taxon>Chytridiales</taxon>
        <taxon>Chytriomycetaceae</taxon>
        <taxon>Chytriomyces</taxon>
    </lineage>
</organism>
<comment type="caution">
    <text evidence="1">The sequence shown here is derived from an EMBL/GenBank/DDBJ whole genome shotgun (WGS) entry which is preliminary data.</text>
</comment>
<keyword evidence="2" id="KW-1185">Reference proteome</keyword>